<dbReference type="Proteomes" id="UP000183561">
    <property type="component" value="Unassembled WGS sequence"/>
</dbReference>
<name>A0A1H4KUR2_9NOCA</name>
<dbReference type="AlphaFoldDB" id="A0A1H4KUR2"/>
<proteinExistence type="predicted"/>
<sequence length="118" mass="12949">MNPVPTPPESTKNSLRLRLFDHARARWPQLRDVDARFRGSFAYVDATLPDGTVLPLMRLRYGGSARSWGFAIHLASTGKYQDSILPSGAFAGTPEDALDCACGLYLADPTAWQQPPTN</sequence>
<evidence type="ECO:0000313" key="1">
    <source>
        <dbReference type="EMBL" id="SEB62264.1"/>
    </source>
</evidence>
<accession>A0A1H4KUR2</accession>
<protein>
    <submittedName>
        <fullName evidence="1">Uncharacterized protein</fullName>
    </submittedName>
</protein>
<reference evidence="2" key="1">
    <citation type="submission" date="2016-10" db="EMBL/GenBank/DDBJ databases">
        <authorList>
            <person name="Varghese N."/>
            <person name="Submissions S."/>
        </authorList>
    </citation>
    <scope>NUCLEOTIDE SEQUENCE [LARGE SCALE GENOMIC DNA]</scope>
    <source>
        <strain evidence="2">DSM 44498</strain>
    </source>
</reference>
<dbReference type="EMBL" id="FNSV01000005">
    <property type="protein sequence ID" value="SEB62264.1"/>
    <property type="molecule type" value="Genomic_DNA"/>
</dbReference>
<evidence type="ECO:0000313" key="2">
    <source>
        <dbReference type="Proteomes" id="UP000183561"/>
    </source>
</evidence>
<gene>
    <name evidence="1" type="ORF">SAMN04490239_0916</name>
</gene>
<keyword evidence="2" id="KW-1185">Reference proteome</keyword>
<organism evidence="1 2">
    <name type="scientific">Rhodococcus koreensis</name>
    <dbReference type="NCBI Taxonomy" id="99653"/>
    <lineage>
        <taxon>Bacteria</taxon>
        <taxon>Bacillati</taxon>
        <taxon>Actinomycetota</taxon>
        <taxon>Actinomycetes</taxon>
        <taxon>Mycobacteriales</taxon>
        <taxon>Nocardiaceae</taxon>
        <taxon>Rhodococcus</taxon>
    </lineage>
</organism>